<sequence length="96" mass="10739">MVTQVQKQLQVAPRVNKKLSSWLVFSLGAAAMFAFSYMLLVLTNMQTMNQAIYQLNGNVGQMNQQIGTISRAAEPIADMASPMRPFTKMFGFIMPF</sequence>
<protein>
    <submittedName>
        <fullName evidence="2">Uncharacterized protein</fullName>
    </submittedName>
</protein>
<accession>A0A6S6SF61</accession>
<keyword evidence="1" id="KW-0812">Transmembrane</keyword>
<name>A0A6S6SF61_9GAMM</name>
<organism evidence="2">
    <name type="scientific">uncultured Thiotrichaceae bacterium</name>
    <dbReference type="NCBI Taxonomy" id="298394"/>
    <lineage>
        <taxon>Bacteria</taxon>
        <taxon>Pseudomonadati</taxon>
        <taxon>Pseudomonadota</taxon>
        <taxon>Gammaproteobacteria</taxon>
        <taxon>Thiotrichales</taxon>
        <taxon>Thiotrichaceae</taxon>
        <taxon>environmental samples</taxon>
    </lineage>
</organism>
<keyword evidence="1" id="KW-1133">Transmembrane helix</keyword>
<reference evidence="2" key="1">
    <citation type="submission" date="2020-01" db="EMBL/GenBank/DDBJ databases">
        <authorList>
            <person name="Meier V. D."/>
            <person name="Meier V D."/>
        </authorList>
    </citation>
    <scope>NUCLEOTIDE SEQUENCE</scope>
    <source>
        <strain evidence="2">HLG_WM_MAG_07</strain>
    </source>
</reference>
<dbReference type="AlphaFoldDB" id="A0A6S6SF61"/>
<evidence type="ECO:0000313" key="2">
    <source>
        <dbReference type="EMBL" id="CAA6803654.1"/>
    </source>
</evidence>
<gene>
    <name evidence="2" type="ORF">HELGO_WM11251</name>
</gene>
<feature type="transmembrane region" description="Helical" evidence="1">
    <location>
        <begin position="20"/>
        <end position="42"/>
    </location>
</feature>
<evidence type="ECO:0000256" key="1">
    <source>
        <dbReference type="SAM" id="Phobius"/>
    </source>
</evidence>
<keyword evidence="1" id="KW-0472">Membrane</keyword>
<proteinExistence type="predicted"/>
<dbReference type="EMBL" id="CACVAY010000015">
    <property type="protein sequence ID" value="CAA6803654.1"/>
    <property type="molecule type" value="Genomic_DNA"/>
</dbReference>